<dbReference type="Proteomes" id="UP000094043">
    <property type="component" value="Chromosome 5"/>
</dbReference>
<feature type="domain" description="PCI" evidence="7">
    <location>
        <begin position="182"/>
        <end position="366"/>
    </location>
</feature>
<evidence type="ECO:0000256" key="3">
    <source>
        <dbReference type="ARBA" id="ARBA00022917"/>
    </source>
</evidence>
<dbReference type="InterPro" id="IPR019010">
    <property type="entry name" value="eIF3e_N"/>
</dbReference>
<dbReference type="Pfam" id="PF01399">
    <property type="entry name" value="PCI"/>
    <property type="match status" value="1"/>
</dbReference>
<comment type="similarity">
    <text evidence="4 5">Belongs to the eIF-3 subunit E family.</text>
</comment>
<reference evidence="8" key="1">
    <citation type="submission" date="2016-06" db="EMBL/GenBank/DDBJ databases">
        <authorList>
            <person name="Cuomo C."/>
            <person name="Litvintseva A."/>
            <person name="Heitman J."/>
            <person name="Chen Y."/>
            <person name="Sun S."/>
            <person name="Springer D."/>
            <person name="Dromer F."/>
            <person name="Young S."/>
            <person name="Zeng Q."/>
            <person name="Chapman S."/>
            <person name="Gujja S."/>
            <person name="Saif S."/>
            <person name="Birren B."/>
        </authorList>
    </citation>
    <scope>NUCLEOTIDE SEQUENCE</scope>
    <source>
        <strain evidence="8">CBS 7841</strain>
    </source>
</reference>
<evidence type="ECO:0000313" key="9">
    <source>
        <dbReference type="Proteomes" id="UP000094043"/>
    </source>
</evidence>
<reference evidence="8" key="2">
    <citation type="journal article" date="2022" name="Elife">
        <title>Obligate sexual reproduction of a homothallic fungus closely related to the Cryptococcus pathogenic species complex.</title>
        <authorList>
            <person name="Passer A.R."/>
            <person name="Clancey S.A."/>
            <person name="Shea T."/>
            <person name="David-Palma M."/>
            <person name="Averette A.F."/>
            <person name="Boekhout T."/>
            <person name="Porcel B.M."/>
            <person name="Nowrousian M."/>
            <person name="Cuomo C.A."/>
            <person name="Sun S."/>
            <person name="Heitman J."/>
            <person name="Coelho M.A."/>
        </authorList>
    </citation>
    <scope>NUCLEOTIDE SEQUENCE</scope>
    <source>
        <strain evidence="8">CBS 7841</strain>
    </source>
</reference>
<keyword evidence="1 4" id="KW-0963">Cytoplasm</keyword>
<dbReference type="GO" id="GO:0016282">
    <property type="term" value="C:eukaryotic 43S preinitiation complex"/>
    <property type="evidence" value="ECO:0007669"/>
    <property type="project" value="UniProtKB-UniRule"/>
</dbReference>
<dbReference type="GO" id="GO:0071540">
    <property type="term" value="C:eukaryotic translation initiation factor 3 complex, eIF3e"/>
    <property type="evidence" value="ECO:0007669"/>
    <property type="project" value="UniProtKB-UniRule"/>
</dbReference>
<dbReference type="Pfam" id="PF09440">
    <property type="entry name" value="eIF3_N"/>
    <property type="match status" value="1"/>
</dbReference>
<keyword evidence="9" id="KW-1185">Reference proteome</keyword>
<dbReference type="PIRSF" id="PIRSF016255">
    <property type="entry name" value="eIF3e_su6"/>
    <property type="match status" value="1"/>
</dbReference>
<evidence type="ECO:0000256" key="1">
    <source>
        <dbReference type="ARBA" id="ARBA00022490"/>
    </source>
</evidence>
<dbReference type="AlphaFoldDB" id="A0AAJ8JVC0"/>
<evidence type="ECO:0000313" key="8">
    <source>
        <dbReference type="EMBL" id="WVN89066.1"/>
    </source>
</evidence>
<organism evidence="8 9">
    <name type="scientific">Cryptococcus depauperatus CBS 7841</name>
    <dbReference type="NCBI Taxonomy" id="1295531"/>
    <lineage>
        <taxon>Eukaryota</taxon>
        <taxon>Fungi</taxon>
        <taxon>Dikarya</taxon>
        <taxon>Basidiomycota</taxon>
        <taxon>Agaricomycotina</taxon>
        <taxon>Tremellomycetes</taxon>
        <taxon>Tremellales</taxon>
        <taxon>Cryptococcaceae</taxon>
        <taxon>Cryptococcus</taxon>
    </lineage>
</organism>
<dbReference type="GO" id="GO:0001732">
    <property type="term" value="P:formation of cytoplasmic translation initiation complex"/>
    <property type="evidence" value="ECO:0007669"/>
    <property type="project" value="UniProtKB-UniRule"/>
</dbReference>
<evidence type="ECO:0000256" key="4">
    <source>
        <dbReference type="HAMAP-Rule" id="MF_03004"/>
    </source>
</evidence>
<dbReference type="InterPro" id="IPR016650">
    <property type="entry name" value="eIF3e"/>
</dbReference>
<dbReference type="EMBL" id="CP143788">
    <property type="protein sequence ID" value="WVN89066.1"/>
    <property type="molecule type" value="Genomic_DNA"/>
</dbReference>
<proteinExistence type="inferred from homology"/>
<dbReference type="PANTHER" id="PTHR10317">
    <property type="entry name" value="EUKARYOTIC TRANSLATION INITIATION FACTOR 3 SUBUNIT E"/>
    <property type="match status" value="1"/>
</dbReference>
<keyword evidence="3 4" id="KW-0648">Protein biosynthesis</keyword>
<dbReference type="CDD" id="cd21378">
    <property type="entry name" value="eIF3E"/>
    <property type="match status" value="1"/>
</dbReference>
<dbReference type="PROSITE" id="PS50250">
    <property type="entry name" value="PCI"/>
    <property type="match status" value="1"/>
</dbReference>
<protein>
    <recommendedName>
        <fullName evidence="4 5">Eukaryotic translation initiation factor 3 subunit E</fullName>
        <shortName evidence="4">eIF3e</shortName>
    </recommendedName>
</protein>
<dbReference type="GO" id="GO:0033290">
    <property type="term" value="C:eukaryotic 48S preinitiation complex"/>
    <property type="evidence" value="ECO:0007669"/>
    <property type="project" value="UniProtKB-UniRule"/>
</dbReference>
<feature type="region of interest" description="Disordered" evidence="6">
    <location>
        <begin position="395"/>
        <end position="422"/>
    </location>
</feature>
<dbReference type="InterPro" id="IPR000717">
    <property type="entry name" value="PCI_dom"/>
</dbReference>
<comment type="function">
    <text evidence="4">Component of the eukaryotic translation initiation factor 3 (eIF-3) complex, which is involved in protein synthesis of a specialized repertoire of mRNAs and, together with other initiation factors, stimulates binding of mRNA and methionyl-tRNAi to the 40S ribosome. The eIF-3 complex specifically targets and initiates translation of a subset of mRNAs involved in cell proliferation.</text>
</comment>
<dbReference type="InterPro" id="IPR036390">
    <property type="entry name" value="WH_DNA-bd_sf"/>
</dbReference>
<name>A0AAJ8JVC0_9TREE</name>
<dbReference type="HAMAP" id="MF_03004">
    <property type="entry name" value="eIF3e"/>
    <property type="match status" value="1"/>
</dbReference>
<dbReference type="GO" id="GO:0003743">
    <property type="term" value="F:translation initiation factor activity"/>
    <property type="evidence" value="ECO:0007669"/>
    <property type="project" value="UniProtKB-UniRule"/>
</dbReference>
<evidence type="ECO:0000256" key="2">
    <source>
        <dbReference type="ARBA" id="ARBA00022540"/>
    </source>
</evidence>
<evidence type="ECO:0000256" key="6">
    <source>
        <dbReference type="SAM" id="MobiDB-lite"/>
    </source>
</evidence>
<dbReference type="SMART" id="SM01186">
    <property type="entry name" value="eIF3_N"/>
    <property type="match status" value="1"/>
</dbReference>
<dbReference type="SUPFAM" id="SSF46785">
    <property type="entry name" value="Winged helix' DNA-binding domain"/>
    <property type="match status" value="1"/>
</dbReference>
<comment type="subcellular location">
    <subcellularLocation>
        <location evidence="4 5">Cytoplasm</location>
    </subcellularLocation>
</comment>
<sequence>MAQYDLTQGTNMVDYVEQFHAQLGDAEPTDFEKLRQGATAKFQQLQEKAQPVTNVIGDPDAVAKLKSGGDKEMNLEMLRSEYKVVNALYHFGQFQYSLGDYGSAANLLYHFLILSPSPELNISAQWGKLASNILDGDWEAALSQVRDLRDAIDNPHGTSLAKPLAQLQARTWLLHWSLFAFFNLGESQGCQGLIDMFLSPAYLNTIQTSCPHLLRYLVAAAIISRRAAKPVNIRNNRDHIKELTRIVEMEEYQYSDPITGFLKDLFADFDLTQAQQRLTVAESVVRGDFFLSGFADEFVENARYLISEVFCRIHRRIDIGQLSKTLNLSNEEGEKWIVNLIRDSRMGVEAKIDLKENMLHITRPIATPVATLIETTRGLAFRSQAIQFAMQSSIGGEAQRGERGERGVRGGRTRPRTQEVAV</sequence>
<feature type="compositionally biased region" description="Basic and acidic residues" evidence="6">
    <location>
        <begin position="399"/>
        <end position="408"/>
    </location>
</feature>
<comment type="subunit">
    <text evidence="4 5">Component of the eukaryotic translation initiation factor 3 (eIF-3) complex.</text>
</comment>
<evidence type="ECO:0000259" key="7">
    <source>
        <dbReference type="PROSITE" id="PS50250"/>
    </source>
</evidence>
<evidence type="ECO:0000256" key="5">
    <source>
        <dbReference type="PIRNR" id="PIRNR016255"/>
    </source>
</evidence>
<keyword evidence="2 4" id="KW-0396">Initiation factor</keyword>
<gene>
    <name evidence="4" type="primary">INT6</name>
    <name evidence="8" type="ORF">L203_104282</name>
</gene>
<reference evidence="8" key="3">
    <citation type="submission" date="2024-01" db="EMBL/GenBank/DDBJ databases">
        <authorList>
            <person name="Coelho M.A."/>
            <person name="David-Palma M."/>
            <person name="Shea T."/>
            <person name="Sun S."/>
            <person name="Cuomo C.A."/>
            <person name="Heitman J."/>
        </authorList>
    </citation>
    <scope>NUCLEOTIDE SEQUENCE</scope>
    <source>
        <strain evidence="8">CBS 7841</strain>
    </source>
</reference>
<accession>A0AAJ8JVC0</accession>